<dbReference type="EMBL" id="BONC01000015">
    <property type="protein sequence ID" value="GIF56502.1"/>
    <property type="molecule type" value="Genomic_DNA"/>
</dbReference>
<dbReference type="SUPFAM" id="SSF88659">
    <property type="entry name" value="Sigma3 and sigma4 domains of RNA polymerase sigma factors"/>
    <property type="match status" value="1"/>
</dbReference>
<dbReference type="PANTHER" id="PTHR43133">
    <property type="entry name" value="RNA POLYMERASE ECF-TYPE SIGMA FACTO"/>
    <property type="match status" value="1"/>
</dbReference>
<dbReference type="NCBIfam" id="TIGR02937">
    <property type="entry name" value="sigma70-ECF"/>
    <property type="match status" value="1"/>
</dbReference>
<dbReference type="Gene3D" id="1.10.10.10">
    <property type="entry name" value="Winged helix-like DNA-binding domain superfamily/Winged helix DNA-binding domain"/>
    <property type="match status" value="1"/>
</dbReference>
<keyword evidence="3" id="KW-0731">Sigma factor</keyword>
<dbReference type="InterPro" id="IPR036388">
    <property type="entry name" value="WH-like_DNA-bd_sf"/>
</dbReference>
<name>A0ABQ4C161_9ACTN</name>
<protein>
    <submittedName>
        <fullName evidence="7">RNA polymerase sigma24 factor</fullName>
    </submittedName>
</protein>
<evidence type="ECO:0000256" key="4">
    <source>
        <dbReference type="ARBA" id="ARBA00023163"/>
    </source>
</evidence>
<dbReference type="InterPro" id="IPR013324">
    <property type="entry name" value="RNA_pol_sigma_r3/r4-like"/>
</dbReference>
<dbReference type="Pfam" id="PF04542">
    <property type="entry name" value="Sigma70_r2"/>
    <property type="match status" value="1"/>
</dbReference>
<evidence type="ECO:0000259" key="5">
    <source>
        <dbReference type="Pfam" id="PF04542"/>
    </source>
</evidence>
<dbReference type="Proteomes" id="UP000624325">
    <property type="component" value="Unassembled WGS sequence"/>
</dbReference>
<proteinExistence type="inferred from homology"/>
<dbReference type="InterPro" id="IPR014284">
    <property type="entry name" value="RNA_pol_sigma-70_dom"/>
</dbReference>
<dbReference type="Gene3D" id="1.10.1740.10">
    <property type="match status" value="1"/>
</dbReference>
<gene>
    <name evidence="7" type="ORF">Air01nite_25970</name>
</gene>
<dbReference type="PANTHER" id="PTHR43133:SF66">
    <property type="entry name" value="ECF RNA POLYMERASE SIGMA FACTOR SIGK"/>
    <property type="match status" value="1"/>
</dbReference>
<evidence type="ECO:0000256" key="1">
    <source>
        <dbReference type="ARBA" id="ARBA00010641"/>
    </source>
</evidence>
<keyword evidence="4" id="KW-0804">Transcription</keyword>
<evidence type="ECO:0000313" key="8">
    <source>
        <dbReference type="Proteomes" id="UP000624325"/>
    </source>
</evidence>
<evidence type="ECO:0000259" key="6">
    <source>
        <dbReference type="Pfam" id="PF08281"/>
    </source>
</evidence>
<sequence length="193" mass="20606">MKLDLSEPAVSAGPADLSDAVIAAQAGDEAAFRELFRAVQPALLRYLRGLIGDDAEDVASETWLQVCRDLPRFSGDYANFRAWAVTIARHRALDHARKLRRRPSVPVPVEALMDLASGADTAHEAADAVATGAAVALIATLPAQQAEAVLLRVVMGLDAETVGRILGKRPGAVRTAAYRGLRRLSALMPEESE</sequence>
<keyword evidence="8" id="KW-1185">Reference proteome</keyword>
<evidence type="ECO:0000256" key="3">
    <source>
        <dbReference type="ARBA" id="ARBA00023082"/>
    </source>
</evidence>
<keyword evidence="2" id="KW-0805">Transcription regulation</keyword>
<comment type="similarity">
    <text evidence="1">Belongs to the sigma-70 factor family. ECF subfamily.</text>
</comment>
<dbReference type="InterPro" id="IPR013325">
    <property type="entry name" value="RNA_pol_sigma_r2"/>
</dbReference>
<feature type="domain" description="RNA polymerase sigma factor 70 region 4 type 2" evidence="6">
    <location>
        <begin position="136"/>
        <end position="184"/>
    </location>
</feature>
<feature type="domain" description="RNA polymerase sigma-70 region 2" evidence="5">
    <location>
        <begin position="35"/>
        <end position="102"/>
    </location>
</feature>
<reference evidence="7 8" key="1">
    <citation type="submission" date="2021-01" db="EMBL/GenBank/DDBJ databases">
        <title>Whole genome shotgun sequence of Asanoa iriomotensis NBRC 100142.</title>
        <authorList>
            <person name="Komaki H."/>
            <person name="Tamura T."/>
        </authorList>
    </citation>
    <scope>NUCLEOTIDE SEQUENCE [LARGE SCALE GENOMIC DNA]</scope>
    <source>
        <strain evidence="7 8">NBRC 100142</strain>
    </source>
</reference>
<comment type="caution">
    <text evidence="7">The sequence shown here is derived from an EMBL/GenBank/DDBJ whole genome shotgun (WGS) entry which is preliminary data.</text>
</comment>
<evidence type="ECO:0000256" key="2">
    <source>
        <dbReference type="ARBA" id="ARBA00023015"/>
    </source>
</evidence>
<dbReference type="InterPro" id="IPR013249">
    <property type="entry name" value="RNA_pol_sigma70_r4_t2"/>
</dbReference>
<dbReference type="InterPro" id="IPR039425">
    <property type="entry name" value="RNA_pol_sigma-70-like"/>
</dbReference>
<organism evidence="7 8">
    <name type="scientific">Asanoa iriomotensis</name>
    <dbReference type="NCBI Taxonomy" id="234613"/>
    <lineage>
        <taxon>Bacteria</taxon>
        <taxon>Bacillati</taxon>
        <taxon>Actinomycetota</taxon>
        <taxon>Actinomycetes</taxon>
        <taxon>Micromonosporales</taxon>
        <taxon>Micromonosporaceae</taxon>
        <taxon>Asanoa</taxon>
    </lineage>
</organism>
<accession>A0ABQ4C161</accession>
<dbReference type="InterPro" id="IPR007627">
    <property type="entry name" value="RNA_pol_sigma70_r2"/>
</dbReference>
<evidence type="ECO:0000313" key="7">
    <source>
        <dbReference type="EMBL" id="GIF56502.1"/>
    </source>
</evidence>
<dbReference type="SUPFAM" id="SSF88946">
    <property type="entry name" value="Sigma2 domain of RNA polymerase sigma factors"/>
    <property type="match status" value="1"/>
</dbReference>
<dbReference type="Pfam" id="PF08281">
    <property type="entry name" value="Sigma70_r4_2"/>
    <property type="match status" value="1"/>
</dbReference>